<feature type="region of interest" description="Disordered" evidence="1">
    <location>
        <begin position="165"/>
        <end position="198"/>
    </location>
</feature>
<evidence type="ECO:0000313" key="3">
    <source>
        <dbReference type="RefSeq" id="XP_031382795.1"/>
    </source>
</evidence>
<dbReference type="AlphaFoldDB" id="A0A6P8CHX3"/>
<sequence length="198" mass="22505">MLAQRVCCSLSPTLSPHQCTLFSSSGVTRSRERERSLFITNSPSCQSIITMSLLVSLWILLPSLITVHISPTNALRLLLEEADTAQMKKFDRNEKPEQKSKLNLGHLSYVEGTRRLLTNHQYAYRTPYSTATAREDLLKKRIDEPHRSDDYNKKIYSGFTASSTRPLMSFSSESRINKSSPASFSDYSQPRMRSPSHN</sequence>
<organism evidence="2 3">
    <name type="scientific">Punica granatum</name>
    <name type="common">Pomegranate</name>
    <dbReference type="NCBI Taxonomy" id="22663"/>
    <lineage>
        <taxon>Eukaryota</taxon>
        <taxon>Viridiplantae</taxon>
        <taxon>Streptophyta</taxon>
        <taxon>Embryophyta</taxon>
        <taxon>Tracheophyta</taxon>
        <taxon>Spermatophyta</taxon>
        <taxon>Magnoliopsida</taxon>
        <taxon>eudicotyledons</taxon>
        <taxon>Gunneridae</taxon>
        <taxon>Pentapetalae</taxon>
        <taxon>rosids</taxon>
        <taxon>malvids</taxon>
        <taxon>Myrtales</taxon>
        <taxon>Lythraceae</taxon>
        <taxon>Punica</taxon>
    </lineage>
</organism>
<feature type="compositionally biased region" description="Polar residues" evidence="1">
    <location>
        <begin position="165"/>
        <end position="188"/>
    </location>
</feature>
<name>A0A6P8CHX3_PUNGR</name>
<keyword evidence="2" id="KW-1185">Reference proteome</keyword>
<proteinExistence type="predicted"/>
<evidence type="ECO:0000256" key="1">
    <source>
        <dbReference type="SAM" id="MobiDB-lite"/>
    </source>
</evidence>
<dbReference type="Proteomes" id="UP000515151">
    <property type="component" value="Chromosome 2"/>
</dbReference>
<evidence type="ECO:0000313" key="2">
    <source>
        <dbReference type="Proteomes" id="UP000515151"/>
    </source>
</evidence>
<reference evidence="3" key="2">
    <citation type="submission" date="2025-08" db="UniProtKB">
        <authorList>
            <consortium name="RefSeq"/>
        </authorList>
    </citation>
    <scope>IDENTIFICATION</scope>
    <source>
        <tissue evidence="3">Leaf</tissue>
    </source>
</reference>
<dbReference type="GeneID" id="116196960"/>
<reference evidence="2" key="1">
    <citation type="journal article" date="2020" name="Plant Biotechnol. J.">
        <title>The pomegranate (Punica granatum L.) draft genome dissects genetic divergence between soft- and hard-seeded cultivars.</title>
        <authorList>
            <person name="Luo X."/>
            <person name="Li H."/>
            <person name="Wu Z."/>
            <person name="Yao W."/>
            <person name="Zhao P."/>
            <person name="Cao D."/>
            <person name="Yu H."/>
            <person name="Li K."/>
            <person name="Poudel K."/>
            <person name="Zhao D."/>
            <person name="Zhang F."/>
            <person name="Xia X."/>
            <person name="Chen L."/>
            <person name="Wang Q."/>
            <person name="Jing D."/>
            <person name="Cao S."/>
        </authorList>
    </citation>
    <scope>NUCLEOTIDE SEQUENCE [LARGE SCALE GENOMIC DNA]</scope>
    <source>
        <strain evidence="2">cv. Tunisia</strain>
    </source>
</reference>
<protein>
    <submittedName>
        <fullName evidence="3">Uncharacterized protein LOC116196960</fullName>
    </submittedName>
</protein>
<dbReference type="RefSeq" id="XP_031382795.1">
    <property type="nucleotide sequence ID" value="XM_031526935.1"/>
</dbReference>
<accession>A0A6P8CHX3</accession>
<gene>
    <name evidence="3" type="primary">LOC116196960</name>
</gene>